<accession>A0A1Y6BCV4</accession>
<dbReference type="PRINTS" id="PR00469">
    <property type="entry name" value="PNDRDTASEII"/>
</dbReference>
<dbReference type="GO" id="GO:0016491">
    <property type="term" value="F:oxidoreductase activity"/>
    <property type="evidence" value="ECO:0007669"/>
    <property type="project" value="UniProtKB-KW"/>
</dbReference>
<evidence type="ECO:0000259" key="4">
    <source>
        <dbReference type="PROSITE" id="PS50042"/>
    </source>
</evidence>
<evidence type="ECO:0000256" key="2">
    <source>
        <dbReference type="ARBA" id="ARBA00022630"/>
    </source>
</evidence>
<organism evidence="5 6">
    <name type="scientific">Tistlia consotensis USBA 355</name>
    <dbReference type="NCBI Taxonomy" id="560819"/>
    <lineage>
        <taxon>Bacteria</taxon>
        <taxon>Pseudomonadati</taxon>
        <taxon>Pseudomonadota</taxon>
        <taxon>Alphaproteobacteria</taxon>
        <taxon>Rhodospirillales</taxon>
        <taxon>Rhodovibrionaceae</taxon>
        <taxon>Tistlia</taxon>
    </lineage>
</organism>
<name>A0A1Y6BCV4_9PROT</name>
<protein>
    <recommendedName>
        <fullName evidence="1">Thioredoxin reductase</fullName>
    </recommendedName>
</protein>
<dbReference type="SUPFAM" id="SSF51905">
    <property type="entry name" value="FAD/NAD(P)-binding domain"/>
    <property type="match status" value="1"/>
</dbReference>
<dbReference type="SMART" id="SM00100">
    <property type="entry name" value="cNMP"/>
    <property type="match status" value="1"/>
</dbReference>
<dbReference type="STRING" id="560819.SAMN05428998_103118"/>
<dbReference type="PROSITE" id="PS50042">
    <property type="entry name" value="CNMP_BINDING_3"/>
    <property type="match status" value="1"/>
</dbReference>
<evidence type="ECO:0000256" key="1">
    <source>
        <dbReference type="ARBA" id="ARBA00018719"/>
    </source>
</evidence>
<dbReference type="CDD" id="cd00038">
    <property type="entry name" value="CAP_ED"/>
    <property type="match status" value="1"/>
</dbReference>
<dbReference type="RefSeq" id="WP_085121567.1">
    <property type="nucleotide sequence ID" value="NZ_FWZX01000003.1"/>
</dbReference>
<dbReference type="InterPro" id="IPR036188">
    <property type="entry name" value="FAD/NAD-bd_sf"/>
</dbReference>
<dbReference type="EMBL" id="FWZX01000003">
    <property type="protein sequence ID" value="SMF03182.1"/>
    <property type="molecule type" value="Genomic_DNA"/>
</dbReference>
<reference evidence="5 6" key="1">
    <citation type="submission" date="2017-04" db="EMBL/GenBank/DDBJ databases">
        <authorList>
            <person name="Afonso C.L."/>
            <person name="Miller P.J."/>
            <person name="Scott M.A."/>
            <person name="Spackman E."/>
            <person name="Goraichik I."/>
            <person name="Dimitrov K.M."/>
            <person name="Suarez D.L."/>
            <person name="Swayne D.E."/>
        </authorList>
    </citation>
    <scope>NUCLEOTIDE SEQUENCE [LARGE SCALE GENOMIC DNA]</scope>
    <source>
        <strain evidence="5 6">USBA 355</strain>
    </source>
</reference>
<dbReference type="InterPro" id="IPR023753">
    <property type="entry name" value="FAD/NAD-binding_dom"/>
</dbReference>
<dbReference type="PANTHER" id="PTHR48105">
    <property type="entry name" value="THIOREDOXIN REDUCTASE 1-RELATED-RELATED"/>
    <property type="match status" value="1"/>
</dbReference>
<dbReference type="SUPFAM" id="SSF51206">
    <property type="entry name" value="cAMP-binding domain-like"/>
    <property type="match status" value="1"/>
</dbReference>
<dbReference type="Pfam" id="PF07992">
    <property type="entry name" value="Pyr_redox_2"/>
    <property type="match status" value="1"/>
</dbReference>
<evidence type="ECO:0000256" key="3">
    <source>
        <dbReference type="ARBA" id="ARBA00023002"/>
    </source>
</evidence>
<dbReference type="Gene3D" id="3.50.50.60">
    <property type="entry name" value="FAD/NAD(P)-binding domain"/>
    <property type="match status" value="2"/>
</dbReference>
<proteinExistence type="predicted"/>
<sequence length="556" mass="58403">MTTGGQATHPRREQMFPVFGAPDMDRLQRFGTPASYGGGEHLLRPGEVAPGLILVRAGRIRVAAGLEGGSRETIIVHGPGEFLGELAQLSDSPALVGAVTLEPLDALVIPSGRLRDLLVQEAELGERIMRALILRRVGLLESSSAGPIVIGPADDARVLGLQTFLRRNGQPHRVIDPGDNSCMQILVERFEIDPHLLPIVLCPSGKVLRSPSERELARCLGLLRPIDRNLSYDVAIVGAGPAGLSAAVYAASEGLSVIVLDRQAFGGQAGASARIENYLGFPTGISGMALMGRAHSQAQKFGVAFAIPDEAIRLESGDNGYALRLEGGETVGARSVVIASGAHYRRLGLPDSARFEGTSVHFWASPIEAKLCKGQEVALVGAGNSAGQAAVYLASQTKKVCLFVRRSDLGATMSRYLVQRILAQPNIEVLAETEICGLVERGGLLEGVRWRSRDGRTGTCDVRHLFLFIGADPNTDWLRDGGVELDAKGFVVTGAGGGHPLETSRAGVFAIGDVRAGSIKRVAAAVGEGAQVVAALHGRLPGTPAGTAPMLAAGVH</sequence>
<dbReference type="InterPro" id="IPR000595">
    <property type="entry name" value="cNMP-bd_dom"/>
</dbReference>
<keyword evidence="2" id="KW-0285">Flavoprotein</keyword>
<keyword evidence="6" id="KW-1185">Reference proteome</keyword>
<evidence type="ECO:0000313" key="6">
    <source>
        <dbReference type="Proteomes" id="UP000192917"/>
    </source>
</evidence>
<dbReference type="AlphaFoldDB" id="A0A1Y6BCV4"/>
<dbReference type="InterPro" id="IPR014710">
    <property type="entry name" value="RmlC-like_jellyroll"/>
</dbReference>
<dbReference type="Proteomes" id="UP000192917">
    <property type="component" value="Unassembled WGS sequence"/>
</dbReference>
<dbReference type="PRINTS" id="PR00368">
    <property type="entry name" value="FADPNR"/>
</dbReference>
<gene>
    <name evidence="5" type="ORF">SAMN05428998_103118</name>
</gene>
<dbReference type="InterPro" id="IPR050097">
    <property type="entry name" value="Ferredoxin-NADP_redctase_2"/>
</dbReference>
<evidence type="ECO:0000313" key="5">
    <source>
        <dbReference type="EMBL" id="SMF03182.1"/>
    </source>
</evidence>
<dbReference type="Pfam" id="PF00027">
    <property type="entry name" value="cNMP_binding"/>
    <property type="match status" value="1"/>
</dbReference>
<dbReference type="Gene3D" id="2.60.120.10">
    <property type="entry name" value="Jelly Rolls"/>
    <property type="match status" value="1"/>
</dbReference>
<dbReference type="InterPro" id="IPR018490">
    <property type="entry name" value="cNMP-bd_dom_sf"/>
</dbReference>
<feature type="domain" description="Cyclic nucleotide-binding" evidence="4">
    <location>
        <begin position="15"/>
        <end position="135"/>
    </location>
</feature>
<keyword evidence="3" id="KW-0560">Oxidoreductase</keyword>